<comment type="catalytic activity">
    <reaction evidence="6">
        <text>acetyl phosphate + [thioredoxin]-disulfide + NH4(+) + H2O = [thioredoxin]-dithiol + glycine + phosphate + H(+)</text>
        <dbReference type="Rhea" id="RHEA:12232"/>
        <dbReference type="Rhea" id="RHEA-COMP:10698"/>
        <dbReference type="Rhea" id="RHEA-COMP:10700"/>
        <dbReference type="ChEBI" id="CHEBI:15377"/>
        <dbReference type="ChEBI" id="CHEBI:15378"/>
        <dbReference type="ChEBI" id="CHEBI:22191"/>
        <dbReference type="ChEBI" id="CHEBI:28938"/>
        <dbReference type="ChEBI" id="CHEBI:29950"/>
        <dbReference type="ChEBI" id="CHEBI:43474"/>
        <dbReference type="ChEBI" id="CHEBI:50058"/>
        <dbReference type="ChEBI" id="CHEBI:57305"/>
        <dbReference type="EC" id="1.21.4.2"/>
    </reaction>
</comment>
<dbReference type="InterPro" id="IPR006812">
    <property type="entry name" value="GRDA"/>
</dbReference>
<evidence type="ECO:0000256" key="8">
    <source>
        <dbReference type="ARBA" id="ARBA00048720"/>
    </source>
</evidence>
<keyword evidence="10" id="KW-1185">Reference proteome</keyword>
<evidence type="ECO:0000256" key="6">
    <source>
        <dbReference type="ARBA" id="ARBA00047603"/>
    </source>
</evidence>
<evidence type="ECO:0000313" key="10">
    <source>
        <dbReference type="Proteomes" id="UP000198744"/>
    </source>
</evidence>
<dbReference type="GO" id="GO:0033795">
    <property type="term" value="F:betaine reductase activity"/>
    <property type="evidence" value="ECO:0007669"/>
    <property type="project" value="UniProtKB-EC"/>
</dbReference>
<dbReference type="GO" id="GO:0030699">
    <property type="term" value="F:glycine reductase activity"/>
    <property type="evidence" value="ECO:0007669"/>
    <property type="project" value="UniProtKB-EC"/>
</dbReference>
<comment type="function">
    <text evidence="4">In the first step of glycine, betaine and sarcosine reductases, the substrate is bound to component PB via a Schiff base intermediate. Then the PB-activated substrate is nucleophilically attacked by the selenol anion of component PA to transform it to a carboxymethylated selenoether and the respective amine. By action of component PC, acetyl phosphate is formed, leaving component PA in its oxidized state. Finally component PA becomes reduced by the thioredoxin system to start a new catalytic cycle of reductive deamination.</text>
</comment>
<evidence type="ECO:0000313" key="9">
    <source>
        <dbReference type="EMBL" id="SEM23176.1"/>
    </source>
</evidence>
<dbReference type="Proteomes" id="UP000198744">
    <property type="component" value="Unassembled WGS sequence"/>
</dbReference>
<evidence type="ECO:0000256" key="5">
    <source>
        <dbReference type="ARBA" id="ARBA00025846"/>
    </source>
</evidence>
<organism evidence="9 10">
    <name type="scientific">Syntrophus gentianae</name>
    <dbReference type="NCBI Taxonomy" id="43775"/>
    <lineage>
        <taxon>Bacteria</taxon>
        <taxon>Pseudomonadati</taxon>
        <taxon>Thermodesulfobacteriota</taxon>
        <taxon>Syntrophia</taxon>
        <taxon>Syntrophales</taxon>
        <taxon>Syntrophaceae</taxon>
        <taxon>Syntrophus</taxon>
    </lineage>
</organism>
<dbReference type="Pfam" id="PF04723">
    <property type="entry name" value="GRDA"/>
    <property type="match status" value="1"/>
</dbReference>
<dbReference type="STRING" id="43775.SAMN04489760_10776"/>
<comment type="catalytic activity">
    <reaction evidence="8">
        <text>acetyl phosphate + methylamine + [thioredoxin]-disulfide + H2O = sarcosine + [thioredoxin]-dithiol + phosphate + H(+)</text>
        <dbReference type="Rhea" id="RHEA:12825"/>
        <dbReference type="Rhea" id="RHEA-COMP:10698"/>
        <dbReference type="Rhea" id="RHEA-COMP:10700"/>
        <dbReference type="ChEBI" id="CHEBI:15377"/>
        <dbReference type="ChEBI" id="CHEBI:15378"/>
        <dbReference type="ChEBI" id="CHEBI:22191"/>
        <dbReference type="ChEBI" id="CHEBI:29950"/>
        <dbReference type="ChEBI" id="CHEBI:43474"/>
        <dbReference type="ChEBI" id="CHEBI:50058"/>
        <dbReference type="ChEBI" id="CHEBI:57433"/>
        <dbReference type="ChEBI" id="CHEBI:59338"/>
        <dbReference type="EC" id="1.21.4.3"/>
    </reaction>
</comment>
<evidence type="ECO:0000256" key="7">
    <source>
        <dbReference type="ARBA" id="ARBA00048189"/>
    </source>
</evidence>
<evidence type="ECO:0000256" key="2">
    <source>
        <dbReference type="ARBA" id="ARBA00022933"/>
    </source>
</evidence>
<dbReference type="EMBL" id="FOBS01000007">
    <property type="protein sequence ID" value="SEM23176.1"/>
    <property type="molecule type" value="Genomic_DNA"/>
</dbReference>
<proteinExistence type="inferred from homology"/>
<dbReference type="AlphaFoldDB" id="A0A1H7WNM1"/>
<evidence type="ECO:0000256" key="3">
    <source>
        <dbReference type="ARBA" id="ARBA00023002"/>
    </source>
</evidence>
<keyword evidence="2" id="KW-0712">Selenocysteine</keyword>
<protein>
    <submittedName>
        <fullName evidence="9">Betaine reductase</fullName>
    </submittedName>
</protein>
<accession>A0A1H7WNM1</accession>
<reference evidence="9 10" key="1">
    <citation type="submission" date="2016-10" db="EMBL/GenBank/DDBJ databases">
        <authorList>
            <person name="de Groot N.N."/>
        </authorList>
    </citation>
    <scope>NUCLEOTIDE SEQUENCE [LARGE SCALE GENOMIC DNA]</scope>
    <source>
        <strain evidence="9 10">DSM 8423</strain>
    </source>
</reference>
<keyword evidence="3" id="KW-0560">Oxidoreductase</keyword>
<gene>
    <name evidence="9" type="ORF">SAMN04489760_10776</name>
</gene>
<dbReference type="GO" id="GO:0033794">
    <property type="term" value="F:sarcosine reductase activity"/>
    <property type="evidence" value="ECO:0007669"/>
    <property type="project" value="UniProtKB-EC"/>
</dbReference>
<evidence type="ECO:0000256" key="1">
    <source>
        <dbReference type="ARBA" id="ARBA00010866"/>
    </source>
</evidence>
<comment type="catalytic activity">
    <reaction evidence="7">
        <text>acetyl phosphate + trimethylamine + [thioredoxin]-disulfide + H2O = glycine betaine + [thioredoxin]-dithiol + phosphate + H(+)</text>
        <dbReference type="Rhea" id="RHEA:11848"/>
        <dbReference type="Rhea" id="RHEA-COMP:10698"/>
        <dbReference type="Rhea" id="RHEA-COMP:10700"/>
        <dbReference type="ChEBI" id="CHEBI:15377"/>
        <dbReference type="ChEBI" id="CHEBI:15378"/>
        <dbReference type="ChEBI" id="CHEBI:17750"/>
        <dbReference type="ChEBI" id="CHEBI:22191"/>
        <dbReference type="ChEBI" id="CHEBI:29950"/>
        <dbReference type="ChEBI" id="CHEBI:43474"/>
        <dbReference type="ChEBI" id="CHEBI:50058"/>
        <dbReference type="ChEBI" id="CHEBI:58389"/>
        <dbReference type="EC" id="1.21.4.4"/>
    </reaction>
</comment>
<dbReference type="GO" id="GO:0030700">
    <property type="term" value="C:glycine reductase complex"/>
    <property type="evidence" value="ECO:0007669"/>
    <property type="project" value="InterPro"/>
</dbReference>
<name>A0A1H7WNM1_9BACT</name>
<comment type="similarity">
    <text evidence="1">Belongs to the GrdA family.</text>
</comment>
<evidence type="ECO:0000256" key="4">
    <source>
        <dbReference type="ARBA" id="ARBA00025583"/>
    </source>
</evidence>
<comment type="subunit">
    <text evidence="5">Monomer. Component of the glycine, sarcosine and betaine reductase complexes, together with components B and C.</text>
</comment>
<sequence length="107" mass="11650">MDLEKQETIKKLVDELGAQDLVVVIGAADPEVASITAETVTFGDPSFAGPLAGVSLRLPVYHILEPVVKSAIPAEIYEEQAGFLELVADTEEIGRIFTEIRERLEKV</sequence>